<comment type="caution">
    <text evidence="2">The sequence shown here is derived from an EMBL/GenBank/DDBJ whole genome shotgun (WGS) entry which is preliminary data.</text>
</comment>
<gene>
    <name evidence="2" type="ORF">HGG74_08470</name>
</gene>
<evidence type="ECO:0000313" key="2">
    <source>
        <dbReference type="EMBL" id="NKX54572.1"/>
    </source>
</evidence>
<keyword evidence="3" id="KW-1185">Reference proteome</keyword>
<proteinExistence type="predicted"/>
<evidence type="ECO:0000256" key="1">
    <source>
        <dbReference type="SAM" id="MobiDB-lite"/>
    </source>
</evidence>
<dbReference type="RefSeq" id="WP_168485915.1">
    <property type="nucleotide sequence ID" value="NZ_JAAZSQ010000006.1"/>
</dbReference>
<evidence type="ECO:0000313" key="3">
    <source>
        <dbReference type="Proteomes" id="UP000544090"/>
    </source>
</evidence>
<protein>
    <recommendedName>
        <fullName evidence="4">ATP/GTP-binding protein</fullName>
    </recommendedName>
</protein>
<reference evidence="2 3" key="1">
    <citation type="submission" date="2020-04" db="EMBL/GenBank/DDBJ databases">
        <title>Arthrobacter sp. nov.</title>
        <authorList>
            <person name="Liu S."/>
        </authorList>
    </citation>
    <scope>NUCLEOTIDE SEQUENCE [LARGE SCALE GENOMIC DNA]</scope>
    <source>
        <strain evidence="2 3">E918</strain>
    </source>
</reference>
<sequence>MPRSNRPRRRTGPAGGKGAGNKWGRTAEEDPGLDRARFGLAQRQSAPDGEWNIRRISPSRAAKDYTCPGCSLVIKPGVEHLVAWREDSLFGAEAALAERRHWHQHCWNTRSYRYRS</sequence>
<evidence type="ECO:0008006" key="4">
    <source>
        <dbReference type="Google" id="ProtNLM"/>
    </source>
</evidence>
<feature type="region of interest" description="Disordered" evidence="1">
    <location>
        <begin position="1"/>
        <end position="32"/>
    </location>
</feature>
<accession>A0A7X6HF81</accession>
<organism evidence="2 3">
    <name type="scientific">Arthrobacter mobilis</name>
    <dbReference type="NCBI Taxonomy" id="2724944"/>
    <lineage>
        <taxon>Bacteria</taxon>
        <taxon>Bacillati</taxon>
        <taxon>Actinomycetota</taxon>
        <taxon>Actinomycetes</taxon>
        <taxon>Micrococcales</taxon>
        <taxon>Micrococcaceae</taxon>
        <taxon>Arthrobacter</taxon>
    </lineage>
</organism>
<name>A0A7X6HF81_9MICC</name>
<dbReference type="AlphaFoldDB" id="A0A7X6HF81"/>
<dbReference type="Proteomes" id="UP000544090">
    <property type="component" value="Unassembled WGS sequence"/>
</dbReference>
<feature type="compositionally biased region" description="Basic residues" evidence="1">
    <location>
        <begin position="1"/>
        <end position="11"/>
    </location>
</feature>
<dbReference type="EMBL" id="JAAZSQ010000006">
    <property type="protein sequence ID" value="NKX54572.1"/>
    <property type="molecule type" value="Genomic_DNA"/>
</dbReference>